<dbReference type="EMBL" id="JAGFBV010000016">
    <property type="protein sequence ID" value="MBP4138690.1"/>
    <property type="molecule type" value="Genomic_DNA"/>
</dbReference>
<name>A0A940X8V4_9FLAO</name>
<comment type="caution">
    <text evidence="1">The sequence shown here is derived from an EMBL/GenBank/DDBJ whole genome shotgun (WGS) entry which is preliminary data.</text>
</comment>
<gene>
    <name evidence="1" type="ORF">J3495_11390</name>
</gene>
<dbReference type="AlphaFoldDB" id="A0A940X8V4"/>
<dbReference type="InterPro" id="IPR029030">
    <property type="entry name" value="Caspase-like_dom_sf"/>
</dbReference>
<accession>A0A940X8V4</accession>
<dbReference type="Proteomes" id="UP000675047">
    <property type="component" value="Unassembled WGS sequence"/>
</dbReference>
<sequence>MKFTEPIIDKFRVLIVVTNPEDILQEQFDFIYNYASINCMSIEHIIMNCLTDLSEKFNTCITTYNFIYFIGHGDDKGTVIGNDTNYYLWSDIVDILNNTSCLDRQSLLFLHSCYSYNASEYILNICKKVKYIICFKEPSHNVQGYTSFFMFVYYIVYKGKTFKQAVKIINKTAYEDLHFLGK</sequence>
<evidence type="ECO:0000313" key="2">
    <source>
        <dbReference type="Proteomes" id="UP000675047"/>
    </source>
</evidence>
<evidence type="ECO:0000313" key="1">
    <source>
        <dbReference type="EMBL" id="MBP4138690.1"/>
    </source>
</evidence>
<dbReference type="RefSeq" id="WP_210666681.1">
    <property type="nucleotide sequence ID" value="NZ_JAGFBV010000016.1"/>
</dbReference>
<proteinExistence type="predicted"/>
<protein>
    <submittedName>
        <fullName evidence="1">Uncharacterized protein</fullName>
    </submittedName>
</protein>
<organism evidence="1 2">
    <name type="scientific">Flavobacterium geliluteum</name>
    <dbReference type="NCBI Taxonomy" id="2816120"/>
    <lineage>
        <taxon>Bacteria</taxon>
        <taxon>Pseudomonadati</taxon>
        <taxon>Bacteroidota</taxon>
        <taxon>Flavobacteriia</taxon>
        <taxon>Flavobacteriales</taxon>
        <taxon>Flavobacteriaceae</taxon>
        <taxon>Flavobacterium</taxon>
    </lineage>
</organism>
<keyword evidence="2" id="KW-1185">Reference proteome</keyword>
<reference evidence="1 2" key="1">
    <citation type="submission" date="2021-03" db="EMBL/GenBank/DDBJ databases">
        <title>Flavobacterium Flabelliformis Sp. Nov. And Flavobacterium Geliluteum Sp. Nov., Two Novel Multidrug Resistant Psychrophilic Species Isolated From Antarctica.</title>
        <authorList>
            <person name="Kralova S."/>
            <person name="Busse H.J."/>
            <person name="Bezdicek M."/>
            <person name="Nykrynova M."/>
            <person name="Kroupova E."/>
            <person name="Krsek D."/>
            <person name="Sedlacek I."/>
        </authorList>
    </citation>
    <scope>NUCLEOTIDE SEQUENCE [LARGE SCALE GENOMIC DNA]</scope>
    <source>
        <strain evidence="1 2">P7388</strain>
    </source>
</reference>
<dbReference type="SUPFAM" id="SSF52129">
    <property type="entry name" value="Caspase-like"/>
    <property type="match status" value="1"/>
</dbReference>